<dbReference type="EMBL" id="CAXHTA020000012">
    <property type="protein sequence ID" value="CAL5225635.1"/>
    <property type="molecule type" value="Genomic_DNA"/>
</dbReference>
<organism evidence="1 2">
    <name type="scientific">Coccomyxa viridis</name>
    <dbReference type="NCBI Taxonomy" id="1274662"/>
    <lineage>
        <taxon>Eukaryota</taxon>
        <taxon>Viridiplantae</taxon>
        <taxon>Chlorophyta</taxon>
        <taxon>core chlorophytes</taxon>
        <taxon>Trebouxiophyceae</taxon>
        <taxon>Trebouxiophyceae incertae sedis</taxon>
        <taxon>Coccomyxaceae</taxon>
        <taxon>Coccomyxa</taxon>
    </lineage>
</organism>
<dbReference type="Pfam" id="PF08615">
    <property type="entry name" value="RNase_H2_suC"/>
    <property type="match status" value="1"/>
</dbReference>
<gene>
    <name evidence="1" type="primary">g8491</name>
    <name evidence="1" type="ORF">VP750_LOCUS7294</name>
</gene>
<evidence type="ECO:0000313" key="2">
    <source>
        <dbReference type="Proteomes" id="UP001497392"/>
    </source>
</evidence>
<reference evidence="1 2" key="1">
    <citation type="submission" date="2024-06" db="EMBL/GenBank/DDBJ databases">
        <authorList>
            <person name="Kraege A."/>
            <person name="Thomma B."/>
        </authorList>
    </citation>
    <scope>NUCLEOTIDE SEQUENCE [LARGE SCALE GENOMIC DNA]</scope>
</reference>
<evidence type="ECO:0000313" key="1">
    <source>
        <dbReference type="EMBL" id="CAL5225635.1"/>
    </source>
</evidence>
<name>A0ABP1G0H4_9CHLO</name>
<proteinExistence type="predicted"/>
<dbReference type="InterPro" id="IPR013924">
    <property type="entry name" value="RNase_H2_suC"/>
</dbReference>
<protein>
    <submittedName>
        <fullName evidence="1">G8491 protein</fullName>
    </submittedName>
</protein>
<comment type="caution">
    <text evidence="1">The sequence shown here is derived from an EMBL/GenBank/DDBJ whole genome shotgun (WGS) entry which is preliminary data.</text>
</comment>
<dbReference type="PANTHER" id="PTHR47204:SF1">
    <property type="entry name" value="RIBONUCLEASE H2 SUBUNIT C"/>
    <property type="match status" value="1"/>
</dbReference>
<keyword evidence="2" id="KW-1185">Reference proteome</keyword>
<accession>A0ABP1G0H4</accession>
<dbReference type="Gene3D" id="2.40.128.680">
    <property type="match status" value="1"/>
</dbReference>
<sequence length="137" mass="15546">MEDKVKMHWLPCTISHTGPANVGAYFMPKLTGHHTDGYAIEEAQFRGRQLKGTTLQLPDGYTGQVLVRQDAESNWVPQTLFTEFTYWKHGVDPLRKDSAQRCLDYLKVCQQMHAPVSEECLSMELADNSFEPAQATK</sequence>
<dbReference type="CDD" id="cd09271">
    <property type="entry name" value="RNase_H2-C"/>
    <property type="match status" value="1"/>
</dbReference>
<dbReference type="Proteomes" id="UP001497392">
    <property type="component" value="Unassembled WGS sequence"/>
</dbReference>
<dbReference type="PANTHER" id="PTHR47204">
    <property type="entry name" value="OS02G0168900 PROTEIN"/>
    <property type="match status" value="1"/>
</dbReference>